<dbReference type="Proteomes" id="UP000836841">
    <property type="component" value="Chromosome 7"/>
</dbReference>
<feature type="non-terminal residue" evidence="3">
    <location>
        <position position="985"/>
    </location>
</feature>
<organism evidence="3 4">
    <name type="scientific">Thlaspi arvense</name>
    <name type="common">Field penny-cress</name>
    <dbReference type="NCBI Taxonomy" id="13288"/>
    <lineage>
        <taxon>Eukaryota</taxon>
        <taxon>Viridiplantae</taxon>
        <taxon>Streptophyta</taxon>
        <taxon>Embryophyta</taxon>
        <taxon>Tracheophyta</taxon>
        <taxon>Spermatophyta</taxon>
        <taxon>Magnoliopsida</taxon>
        <taxon>eudicotyledons</taxon>
        <taxon>Gunneridae</taxon>
        <taxon>Pentapetalae</taxon>
        <taxon>rosids</taxon>
        <taxon>malvids</taxon>
        <taxon>Brassicales</taxon>
        <taxon>Brassicaceae</taxon>
        <taxon>Thlaspideae</taxon>
        <taxon>Thlaspi</taxon>
    </lineage>
</organism>
<feature type="domain" description="DUF4283" evidence="2">
    <location>
        <begin position="258"/>
        <end position="340"/>
    </location>
</feature>
<dbReference type="AlphaFoldDB" id="A0AAU9T6J6"/>
<reference evidence="3 4" key="1">
    <citation type="submission" date="2022-03" db="EMBL/GenBank/DDBJ databases">
        <authorList>
            <person name="Nunn A."/>
            <person name="Chopra R."/>
            <person name="Nunn A."/>
            <person name="Contreras Garrido A."/>
        </authorList>
    </citation>
    <scope>NUCLEOTIDE SEQUENCE [LARGE SCALE GENOMIC DNA]</scope>
</reference>
<dbReference type="PANTHER" id="PTHR33116:SF80">
    <property type="entry name" value="REVERSE TRANSCRIPTASE ZINC-BINDING DOMAIN-CONTAINING PROTEIN"/>
    <property type="match status" value="1"/>
</dbReference>
<sequence length="985" mass="110532">TWFPMQNRWFSNGRASALNHPPLTTGDSLLLPLLVPPDPPDPSATFPLSHFPPLTSPTNQRSFFPCTAPLKVHVGTASGQILPATETTDVEMAQSDAPSPVAAVSRSLTTRSETTVLVKFTATETTDVEMAHLETTSVEVTESSSPKARSETTVPEIFSVLKPKSSSPLKPNKALNTTSSPTVATNVYVPKTAQQPSAPIVKQTASAPVVNQTTDAPSLAERIRMFEDRSLKRLAPISFSDTGRPRIIIPDEVFKRGEKLHKDFIVCYFNGRPPSYNHIQSVLNHMWGKGNKLEIHNNPLNRTMLVRIQSEYLRTKILEKVRWHVGDSMFEVAQWTSSYSSTAPPPDLTISHVKVKVNITKELPRVVEFERQSGEVAEVLVDYHWLPPSCSHCKELGHIPRNCLQLPPPQRVSREGIKTKVSGCKPSSGSKDKLAESSLPLGASTSVNGPTHVTVINSVEAPPIKASGSCSPVAPYQAVISPSHGASALSSKNSSTPPPYSVSRSSSFPPLPPDFPPYFVGLPAFITPSGEPYPYSPPDTKTFIVCCLRLGFRPEALGLISLNCDQISSLLQPLLHLQNGSLPVRYLGVPLCTKKLSISNCEMLIHQVKSRVTSLSVKSLSLAERLLLIKTVACIKRINSLCSVFLWKGNIESHHSARVSWEIVTKSKCQGGLGIRDLFTWNRASCFKLTWLLFFQAGSVCVAWYRREELKGSLNIFWTAKTNRNWSWLANKLLKVRDDIYPWIKLRVENGRKCRFCLTTGPLLEILNAIFKEIRITVSYPFESVKSWVLPFACCTIRESREEDYYEWEIDGKVSSKFSISQIYERNQNWYLRIMRHPKAQLFSLVVVCYESVFDEGPYYWTGASYGSFMPAIESRDHLLFDCEKVARRCNLQPCRGWSCSMLQMQNLTGSKLTKRLTLLGWQASIYWIWNERNGRLHQQIYRTYDGIFLLIDRQIRNRIASYRANNPTLSSQLLQLWLSTELSQ</sequence>
<accession>A0AAU9T6J6</accession>
<evidence type="ECO:0000259" key="2">
    <source>
        <dbReference type="Pfam" id="PF14111"/>
    </source>
</evidence>
<proteinExistence type="predicted"/>
<gene>
    <name evidence="3" type="ORF">TAV2_LOCUS25593</name>
</gene>
<dbReference type="Pfam" id="PF14111">
    <property type="entry name" value="DUF4283"/>
    <property type="match status" value="1"/>
</dbReference>
<dbReference type="PANTHER" id="PTHR33116">
    <property type="entry name" value="REVERSE TRANSCRIPTASE ZINC-BINDING DOMAIN-CONTAINING PROTEIN-RELATED-RELATED"/>
    <property type="match status" value="1"/>
</dbReference>
<evidence type="ECO:0000313" key="4">
    <source>
        <dbReference type="Proteomes" id="UP000836841"/>
    </source>
</evidence>
<name>A0AAU9T6J6_THLAR</name>
<feature type="region of interest" description="Disordered" evidence="1">
    <location>
        <begin position="487"/>
        <end position="506"/>
    </location>
</feature>
<evidence type="ECO:0000313" key="3">
    <source>
        <dbReference type="EMBL" id="CAH2079425.1"/>
    </source>
</evidence>
<dbReference type="InterPro" id="IPR025558">
    <property type="entry name" value="DUF4283"/>
</dbReference>
<dbReference type="EMBL" id="OU466863">
    <property type="protein sequence ID" value="CAH2079425.1"/>
    <property type="molecule type" value="Genomic_DNA"/>
</dbReference>
<protein>
    <recommendedName>
        <fullName evidence="2">DUF4283 domain-containing protein</fullName>
    </recommendedName>
</protein>
<feature type="region of interest" description="Disordered" evidence="1">
    <location>
        <begin position="414"/>
        <end position="443"/>
    </location>
</feature>
<keyword evidence="4" id="KW-1185">Reference proteome</keyword>
<evidence type="ECO:0000256" key="1">
    <source>
        <dbReference type="SAM" id="MobiDB-lite"/>
    </source>
</evidence>